<dbReference type="Gene3D" id="2.170.150.80">
    <property type="entry name" value="NAC domain"/>
    <property type="match status" value="1"/>
</dbReference>
<organism evidence="7 8">
    <name type="scientific">Zingiber officinale</name>
    <name type="common">Ginger</name>
    <name type="synonym">Amomum zingiber</name>
    <dbReference type="NCBI Taxonomy" id="94328"/>
    <lineage>
        <taxon>Eukaryota</taxon>
        <taxon>Viridiplantae</taxon>
        <taxon>Streptophyta</taxon>
        <taxon>Embryophyta</taxon>
        <taxon>Tracheophyta</taxon>
        <taxon>Spermatophyta</taxon>
        <taxon>Magnoliopsida</taxon>
        <taxon>Liliopsida</taxon>
        <taxon>Zingiberales</taxon>
        <taxon>Zingiberaceae</taxon>
        <taxon>Zingiber</taxon>
    </lineage>
</organism>
<dbReference type="PANTHER" id="PTHR31744">
    <property type="entry name" value="PROTEIN CUP-SHAPED COTYLEDON 2-RELATED"/>
    <property type="match status" value="1"/>
</dbReference>
<keyword evidence="5" id="KW-0812">Transmembrane</keyword>
<accession>A0A8J5FRP0</accession>
<keyword evidence="5" id="KW-0472">Membrane</keyword>
<dbReference type="PANTHER" id="PTHR31744:SF210">
    <property type="entry name" value="NAC DOMAIN-CONTAINING PROTEIN 86-LIKE"/>
    <property type="match status" value="1"/>
</dbReference>
<comment type="caution">
    <text evidence="7">The sequence shown here is derived from an EMBL/GenBank/DDBJ whole genome shotgun (WGS) entry which is preliminary data.</text>
</comment>
<dbReference type="GO" id="GO:0003677">
    <property type="term" value="F:DNA binding"/>
    <property type="evidence" value="ECO:0007669"/>
    <property type="project" value="UniProtKB-KW"/>
</dbReference>
<evidence type="ECO:0000259" key="6">
    <source>
        <dbReference type="PROSITE" id="PS51005"/>
    </source>
</evidence>
<keyword evidence="8" id="KW-1185">Reference proteome</keyword>
<keyword evidence="1" id="KW-0805">Transcription regulation</keyword>
<keyword evidence="2" id="KW-0238">DNA-binding</keyword>
<dbReference type="InterPro" id="IPR036093">
    <property type="entry name" value="NAC_dom_sf"/>
</dbReference>
<evidence type="ECO:0000256" key="5">
    <source>
        <dbReference type="SAM" id="Phobius"/>
    </source>
</evidence>
<protein>
    <recommendedName>
        <fullName evidence="6">NAC domain-containing protein</fullName>
    </recommendedName>
</protein>
<dbReference type="Pfam" id="PF02365">
    <property type="entry name" value="NAM"/>
    <property type="match status" value="1"/>
</dbReference>
<keyword evidence="3" id="KW-0804">Transcription</keyword>
<dbReference type="InterPro" id="IPR003441">
    <property type="entry name" value="NAC-dom"/>
</dbReference>
<evidence type="ECO:0000256" key="3">
    <source>
        <dbReference type="ARBA" id="ARBA00023163"/>
    </source>
</evidence>
<feature type="domain" description="NAC" evidence="6">
    <location>
        <begin position="97"/>
        <end position="244"/>
    </location>
</feature>
<dbReference type="PROSITE" id="PS51005">
    <property type="entry name" value="NAC"/>
    <property type="match status" value="1"/>
</dbReference>
<keyword evidence="4" id="KW-0539">Nucleus</keyword>
<evidence type="ECO:0000256" key="1">
    <source>
        <dbReference type="ARBA" id="ARBA00023015"/>
    </source>
</evidence>
<feature type="transmembrane region" description="Helical" evidence="5">
    <location>
        <begin position="61"/>
        <end position="82"/>
    </location>
</feature>
<evidence type="ECO:0000256" key="4">
    <source>
        <dbReference type="ARBA" id="ARBA00023242"/>
    </source>
</evidence>
<dbReference type="EMBL" id="JACMSC010000013">
    <property type="protein sequence ID" value="KAG6492594.1"/>
    <property type="molecule type" value="Genomic_DNA"/>
</dbReference>
<dbReference type="AlphaFoldDB" id="A0A8J5FRP0"/>
<keyword evidence="5" id="KW-1133">Transmembrane helix</keyword>
<sequence length="560" mass="63385">MGGRGVRPKLCANKYLQPVSTRCSTISTHLLPIPPFRHYRQQRAAKTSPLRPGKSRRRTSFGFFSVIFGSYCGVLIDSGVGIDKYPEHPTVMAKPFLPPGFRFHPTDVELVWYYLKRKVIGKSMQFEAISEVELYKFSPWELPEKSCLHTKDLEWYFFCPRDRKYPNGIRTNRATDIGYWKATGRDRTVMHNSCIVGMKKTLIFHVGKPPKGNRTDWVMYEYRLESKELADAGYSQVVLELMESIVYGQVDARVGGTAVLDLLSVAGDINLWRRETDPLNLSCFGTSFTSVEKLSGSILSLYKNRSTEYTWISKAISNRKPIVSAEEVEVKYEKYSIMVLFFSLPGERKEYLNAQKSPTDGERVKKMNSYVLCKVFQKSGSGPRIGEQYGAPFNEEDWEDSIDGHSFLLPCVNCLSPESLDNQCGLLDHISEQPAPFGEIGMPSDPDLSEFGGILLEELEQFPSACPLREDICGQILDSAIPINDINYSSEVDQDQLFNELEILTAEALIHGNIDNAENIPSEIMLHSTITELDTDQYVELNDLCFIWDSNPPEYVAPPS</sequence>
<proteinExistence type="predicted"/>
<dbReference type="SUPFAM" id="SSF101941">
    <property type="entry name" value="NAC domain"/>
    <property type="match status" value="1"/>
</dbReference>
<evidence type="ECO:0000313" key="8">
    <source>
        <dbReference type="Proteomes" id="UP000734854"/>
    </source>
</evidence>
<evidence type="ECO:0000256" key="2">
    <source>
        <dbReference type="ARBA" id="ARBA00023125"/>
    </source>
</evidence>
<reference evidence="7 8" key="1">
    <citation type="submission" date="2020-08" db="EMBL/GenBank/DDBJ databases">
        <title>Plant Genome Project.</title>
        <authorList>
            <person name="Zhang R.-G."/>
        </authorList>
    </citation>
    <scope>NUCLEOTIDE SEQUENCE [LARGE SCALE GENOMIC DNA]</scope>
    <source>
        <tissue evidence="7">Rhizome</tissue>
    </source>
</reference>
<evidence type="ECO:0000313" key="7">
    <source>
        <dbReference type="EMBL" id="KAG6492594.1"/>
    </source>
</evidence>
<name>A0A8J5FRP0_ZINOF</name>
<gene>
    <name evidence="7" type="ORF">ZIOFF_047559</name>
</gene>
<dbReference type="GO" id="GO:0006355">
    <property type="term" value="P:regulation of DNA-templated transcription"/>
    <property type="evidence" value="ECO:0007669"/>
    <property type="project" value="InterPro"/>
</dbReference>
<dbReference type="Proteomes" id="UP000734854">
    <property type="component" value="Unassembled WGS sequence"/>
</dbReference>